<feature type="transmembrane region" description="Helical" evidence="6">
    <location>
        <begin position="397"/>
        <end position="415"/>
    </location>
</feature>
<name>A0A2W5NPF7_9SPHN</name>
<feature type="transmembrane region" description="Helical" evidence="6">
    <location>
        <begin position="479"/>
        <end position="503"/>
    </location>
</feature>
<dbReference type="Proteomes" id="UP000249082">
    <property type="component" value="Unassembled WGS sequence"/>
</dbReference>
<keyword evidence="3 6" id="KW-0812">Transmembrane</keyword>
<feature type="transmembrane region" description="Helical" evidence="6">
    <location>
        <begin position="52"/>
        <end position="68"/>
    </location>
</feature>
<comment type="caution">
    <text evidence="9">The sequence shown here is derived from an EMBL/GenBank/DDBJ whole genome shotgun (WGS) entry which is preliminary data.</text>
</comment>
<dbReference type="InterPro" id="IPR025405">
    <property type="entry name" value="DUF4131"/>
</dbReference>
<evidence type="ECO:0000256" key="2">
    <source>
        <dbReference type="ARBA" id="ARBA00022475"/>
    </source>
</evidence>
<feature type="transmembrane region" description="Helical" evidence="6">
    <location>
        <begin position="553"/>
        <end position="571"/>
    </location>
</feature>
<evidence type="ECO:0000256" key="4">
    <source>
        <dbReference type="ARBA" id="ARBA00022989"/>
    </source>
</evidence>
<feature type="domain" description="DUF4131" evidence="8">
    <location>
        <begin position="75"/>
        <end position="230"/>
    </location>
</feature>
<evidence type="ECO:0000259" key="7">
    <source>
        <dbReference type="Pfam" id="PF03772"/>
    </source>
</evidence>
<comment type="subcellular location">
    <subcellularLocation>
        <location evidence="1">Cell membrane</location>
        <topology evidence="1">Multi-pass membrane protein</topology>
    </subcellularLocation>
</comment>
<evidence type="ECO:0000313" key="9">
    <source>
        <dbReference type="EMBL" id="PZQ53989.1"/>
    </source>
</evidence>
<dbReference type="Pfam" id="PF13567">
    <property type="entry name" value="DUF4131"/>
    <property type="match status" value="1"/>
</dbReference>
<proteinExistence type="predicted"/>
<feature type="domain" description="ComEC/Rec2-related protein" evidence="7">
    <location>
        <begin position="269"/>
        <end position="550"/>
    </location>
</feature>
<reference evidence="9 10" key="1">
    <citation type="submission" date="2017-08" db="EMBL/GenBank/DDBJ databases">
        <title>Infants hospitalized years apart are colonized by the same room-sourced microbial strains.</title>
        <authorList>
            <person name="Brooks B."/>
            <person name="Olm M.R."/>
            <person name="Firek B.A."/>
            <person name="Baker R."/>
            <person name="Thomas B.C."/>
            <person name="Morowitz M.J."/>
            <person name="Banfield J.F."/>
        </authorList>
    </citation>
    <scope>NUCLEOTIDE SEQUENCE [LARGE SCALE GENOMIC DNA]</scope>
    <source>
        <strain evidence="9">S2_005_002_R2_33</strain>
    </source>
</reference>
<keyword evidence="5 6" id="KW-0472">Membrane</keyword>
<evidence type="ECO:0000256" key="1">
    <source>
        <dbReference type="ARBA" id="ARBA00004651"/>
    </source>
</evidence>
<dbReference type="GO" id="GO:0005886">
    <property type="term" value="C:plasma membrane"/>
    <property type="evidence" value="ECO:0007669"/>
    <property type="project" value="UniProtKB-SubCell"/>
</dbReference>
<accession>A0A2W5NPF7</accession>
<dbReference type="InterPro" id="IPR004477">
    <property type="entry name" value="ComEC_N"/>
</dbReference>
<protein>
    <submittedName>
        <fullName evidence="9">DUF4131 domain-containing protein</fullName>
    </submittedName>
</protein>
<dbReference type="PROSITE" id="PS50890">
    <property type="entry name" value="PUA"/>
    <property type="match status" value="1"/>
</dbReference>
<dbReference type="NCBIfam" id="TIGR00360">
    <property type="entry name" value="ComEC_N-term"/>
    <property type="match status" value="1"/>
</dbReference>
<evidence type="ECO:0000259" key="8">
    <source>
        <dbReference type="Pfam" id="PF13567"/>
    </source>
</evidence>
<feature type="transmembrane region" description="Helical" evidence="6">
    <location>
        <begin position="375"/>
        <end position="391"/>
    </location>
</feature>
<dbReference type="InterPro" id="IPR052159">
    <property type="entry name" value="Competence_DNA_uptake"/>
</dbReference>
<organism evidence="9 10">
    <name type="scientific">Novosphingobium pentaromativorans</name>
    <dbReference type="NCBI Taxonomy" id="205844"/>
    <lineage>
        <taxon>Bacteria</taxon>
        <taxon>Pseudomonadati</taxon>
        <taxon>Pseudomonadota</taxon>
        <taxon>Alphaproteobacteria</taxon>
        <taxon>Sphingomonadales</taxon>
        <taxon>Sphingomonadaceae</taxon>
        <taxon>Novosphingobium</taxon>
    </lineage>
</organism>
<keyword evidence="2" id="KW-1003">Cell membrane</keyword>
<evidence type="ECO:0000313" key="10">
    <source>
        <dbReference type="Proteomes" id="UP000249082"/>
    </source>
</evidence>
<dbReference type="EMBL" id="QFPX01000011">
    <property type="protein sequence ID" value="PZQ53989.1"/>
    <property type="molecule type" value="Genomic_DNA"/>
</dbReference>
<evidence type="ECO:0000256" key="5">
    <source>
        <dbReference type="ARBA" id="ARBA00023136"/>
    </source>
</evidence>
<evidence type="ECO:0000256" key="3">
    <source>
        <dbReference type="ARBA" id="ARBA00022692"/>
    </source>
</evidence>
<feature type="transmembrane region" description="Helical" evidence="6">
    <location>
        <begin position="293"/>
        <end position="316"/>
    </location>
</feature>
<feature type="transmembrane region" description="Helical" evidence="6">
    <location>
        <begin position="524"/>
        <end position="547"/>
    </location>
</feature>
<dbReference type="Pfam" id="PF03772">
    <property type="entry name" value="Competence"/>
    <property type="match status" value="1"/>
</dbReference>
<feature type="transmembrane region" description="Helical" evidence="6">
    <location>
        <begin position="74"/>
        <end position="90"/>
    </location>
</feature>
<feature type="transmembrane region" description="Helical" evidence="6">
    <location>
        <begin position="352"/>
        <end position="368"/>
    </location>
</feature>
<feature type="transmembrane region" description="Helical" evidence="6">
    <location>
        <begin position="328"/>
        <end position="346"/>
    </location>
</feature>
<dbReference type="AlphaFoldDB" id="A0A2W5NPF7"/>
<keyword evidence="4 6" id="KW-1133">Transmembrane helix</keyword>
<dbReference type="PANTHER" id="PTHR30619:SF1">
    <property type="entry name" value="RECOMBINATION PROTEIN 2"/>
    <property type="match status" value="1"/>
</dbReference>
<feature type="transmembrane region" description="Helical" evidence="6">
    <location>
        <begin position="102"/>
        <end position="122"/>
    </location>
</feature>
<dbReference type="PANTHER" id="PTHR30619">
    <property type="entry name" value="DNA INTERNALIZATION/COMPETENCE PROTEIN COMEC/REC2"/>
    <property type="match status" value="1"/>
</dbReference>
<feature type="transmembrane region" description="Helical" evidence="6">
    <location>
        <begin position="436"/>
        <end position="459"/>
    </location>
</feature>
<evidence type="ECO:0000256" key="6">
    <source>
        <dbReference type="SAM" id="Phobius"/>
    </source>
</evidence>
<gene>
    <name evidence="9" type="ORF">DI555_14375</name>
</gene>
<sequence length="754" mass="80055">MASHAATTVDFERPDVAGGAAMQHRPWISQSHLSSSLAGVECFLSNCGFARGPWLTVAFGIGIIAWFLSLTAEAWAGICVVCVTIAFLALHSRSGILRFPYIRQAVLSLSLLFLAGFLSIWIRSEIVGRQAILHPVSGSFTARVIGIEEQPALDRLRLTLAMRDPESANPIKVRVNLPLSSGDNELASGAVIRFRGRLSPPASPMFPGGYDFARAAWFMGISATGSATSPVEIVSRGGGQDWLAGQRMALSHHIAKRLPGTAGGIATALTTGDMGAIGDVEVQAMRDSGLAHLLSISGLHVSAVIGFAYFVVLRLLALSPALALRVRLPILAGAAGALVGIGYTLLSGSQVPTVRSCLGALLVLLAVVHGRDALSMRLLAVAAFLVLLIWPESIVGPSFQMSFAAVMVLVALGSAEPMKRWLSPRDEAVSTKGLRALAMLLATGLAIEIVLMPIGLFHFHRAGLYGAFANLVAIPLTTLAIMPLIALALALDIVGLGAPVWWLAAHAIDGLLEIARFVAARPGAVIVTPGMSGGHFLLFVAGGLWLGLWNGTFRLWGLLPIMAGLLALLVMQAPDIMVSGDGRHVAWVEPGSRRIAMLRDSSSDYALDNIMEAAGLSQRPQAVRDSPSTRCNQDFCAVALNSPGKITHLLIARGRSIVSEEQLAKACARADVVIADRRLPGSCRPRWLKADRRLLDRTGGLAISVGPRTVKSVSETQGDHGWWRPGAFRPFATQVERASRAREATLAPPRATHQ</sequence>